<evidence type="ECO:0000313" key="2">
    <source>
        <dbReference type="Proteomes" id="UP000823775"/>
    </source>
</evidence>
<dbReference type="EMBL" id="JACEIK010000114">
    <property type="protein sequence ID" value="MCD7450047.1"/>
    <property type="molecule type" value="Genomic_DNA"/>
</dbReference>
<name>A0ABS8RTJ7_DATST</name>
<proteinExistence type="predicted"/>
<gene>
    <name evidence="1" type="ORF">HAX54_003103</name>
</gene>
<dbReference type="Proteomes" id="UP000823775">
    <property type="component" value="Unassembled WGS sequence"/>
</dbReference>
<sequence>MIVKNSEVGAGRAHRASNLGFWQGSAPRSPRVSRPYIDDVIGGRKRPRVLRKAKENLLRNWKRTSRHEVHQKQRARYGICVTKLTSGINKTAKSRRTPRPRVAKPIARSIFAWSSRNELADRLGKLF</sequence>
<accession>A0ABS8RTJ7</accession>
<protein>
    <submittedName>
        <fullName evidence="1">Uncharacterized protein</fullName>
    </submittedName>
</protein>
<comment type="caution">
    <text evidence="1">The sequence shown here is derived from an EMBL/GenBank/DDBJ whole genome shotgun (WGS) entry which is preliminary data.</text>
</comment>
<evidence type="ECO:0000313" key="1">
    <source>
        <dbReference type="EMBL" id="MCD7450047.1"/>
    </source>
</evidence>
<organism evidence="1 2">
    <name type="scientific">Datura stramonium</name>
    <name type="common">Jimsonweed</name>
    <name type="synonym">Common thornapple</name>
    <dbReference type="NCBI Taxonomy" id="4076"/>
    <lineage>
        <taxon>Eukaryota</taxon>
        <taxon>Viridiplantae</taxon>
        <taxon>Streptophyta</taxon>
        <taxon>Embryophyta</taxon>
        <taxon>Tracheophyta</taxon>
        <taxon>Spermatophyta</taxon>
        <taxon>Magnoliopsida</taxon>
        <taxon>eudicotyledons</taxon>
        <taxon>Gunneridae</taxon>
        <taxon>Pentapetalae</taxon>
        <taxon>asterids</taxon>
        <taxon>lamiids</taxon>
        <taxon>Solanales</taxon>
        <taxon>Solanaceae</taxon>
        <taxon>Solanoideae</taxon>
        <taxon>Datureae</taxon>
        <taxon>Datura</taxon>
    </lineage>
</organism>
<keyword evidence="2" id="KW-1185">Reference proteome</keyword>
<reference evidence="1 2" key="1">
    <citation type="journal article" date="2021" name="BMC Genomics">
        <title>Datura genome reveals duplications of psychoactive alkaloid biosynthetic genes and high mutation rate following tissue culture.</title>
        <authorList>
            <person name="Rajewski A."/>
            <person name="Carter-House D."/>
            <person name="Stajich J."/>
            <person name="Litt A."/>
        </authorList>
    </citation>
    <scope>NUCLEOTIDE SEQUENCE [LARGE SCALE GENOMIC DNA]</scope>
    <source>
        <strain evidence="1">AR-01</strain>
    </source>
</reference>